<dbReference type="SUPFAM" id="SSF50129">
    <property type="entry name" value="GroES-like"/>
    <property type="match status" value="1"/>
</dbReference>
<dbReference type="PANTHER" id="PTHR11695">
    <property type="entry name" value="ALCOHOL DEHYDROGENASE RELATED"/>
    <property type="match status" value="1"/>
</dbReference>
<feature type="signal peptide" evidence="3">
    <location>
        <begin position="1"/>
        <end position="31"/>
    </location>
</feature>
<evidence type="ECO:0000256" key="1">
    <source>
        <dbReference type="ARBA" id="ARBA00023002"/>
    </source>
</evidence>
<dbReference type="PROSITE" id="PS01162">
    <property type="entry name" value="QOR_ZETA_CRYSTAL"/>
    <property type="match status" value="1"/>
</dbReference>
<accession>A0A0K1ENP3</accession>
<dbReference type="EMBL" id="CP012159">
    <property type="protein sequence ID" value="AKT42459.1"/>
    <property type="molecule type" value="Genomic_DNA"/>
</dbReference>
<dbReference type="InterPro" id="IPR020843">
    <property type="entry name" value="ER"/>
</dbReference>
<dbReference type="GO" id="GO:0016491">
    <property type="term" value="F:oxidoreductase activity"/>
    <property type="evidence" value="ECO:0007669"/>
    <property type="project" value="UniProtKB-KW"/>
</dbReference>
<feature type="region of interest" description="Disordered" evidence="2">
    <location>
        <begin position="34"/>
        <end position="55"/>
    </location>
</feature>
<feature type="domain" description="Enoyl reductase (ER)" evidence="4">
    <location>
        <begin position="74"/>
        <end position="373"/>
    </location>
</feature>
<dbReference type="InterPro" id="IPR002364">
    <property type="entry name" value="Quin_OxRdtase/zeta-crystal_CS"/>
</dbReference>
<feature type="chain" id="PRO_5005459717" evidence="3">
    <location>
        <begin position="32"/>
        <end position="379"/>
    </location>
</feature>
<dbReference type="PANTHER" id="PTHR11695:SF294">
    <property type="entry name" value="RETICULON-4-INTERACTING PROTEIN 1, MITOCHONDRIAL"/>
    <property type="match status" value="1"/>
</dbReference>
<sequence>MMDDLAGALRAPWMAAVCSCLVGILSCAAPAAETRPSEPVQPSEASPSAAPVAPAPQLEPKRAMMKAIRIHAVGDADVMQQEEIPRPEPKAGELLVRVIAAGVNPVDAKMRQATRKDLRALMESRLPFVLGLDVAGVVTQVGEGVSRFKQGDAVYAFLDQARGGGYAEYAIVKEGEAALKPASLSFKEAAAVPLAGLTAWQGLFETASLEKGQTVLIQGASGGVGVFAVQLAKARGARVLATASTRNQELLRELGADLAIDYTRTSFDRVVRNVDVVLDNVGGDTTKRSIDVVRRGGFLATLLEAPDAEALKKRGIQGARVQAHPDAATLEKMTALIEEKKVRPLVSETLPLSEVRTAHEMIATRHTRGKIVLVVAEEP</sequence>
<dbReference type="KEGG" id="ccro:CMC5_066850"/>
<keyword evidence="1" id="KW-0560">Oxidoreductase</keyword>
<keyword evidence="3" id="KW-0732">Signal</keyword>
<gene>
    <name evidence="5" type="ORF">CMC5_066850</name>
</gene>
<reference evidence="5 6" key="1">
    <citation type="submission" date="2015-07" db="EMBL/GenBank/DDBJ databases">
        <title>Genome analysis of myxobacterium Chondromyces crocatus Cm c5 reveals a high potential for natural compound synthesis and the genetic basis for the loss of fruiting body formation.</title>
        <authorList>
            <person name="Zaburannyi N."/>
            <person name="Bunk B."/>
            <person name="Maier J."/>
            <person name="Overmann J."/>
            <person name="Mueller R."/>
        </authorList>
    </citation>
    <scope>NUCLEOTIDE SEQUENCE [LARGE SCALE GENOMIC DNA]</scope>
    <source>
        <strain evidence="5 6">Cm c5</strain>
    </source>
</reference>
<dbReference type="RefSeq" id="WP_050434088.1">
    <property type="nucleotide sequence ID" value="NZ_CP012159.1"/>
</dbReference>
<dbReference type="STRING" id="52.CMC5_066850"/>
<protein>
    <submittedName>
        <fullName evidence="5">NADPH:quinone reductase</fullName>
    </submittedName>
</protein>
<feature type="compositionally biased region" description="Low complexity" evidence="2">
    <location>
        <begin position="37"/>
        <end position="55"/>
    </location>
</feature>
<dbReference type="InterPro" id="IPR036291">
    <property type="entry name" value="NAD(P)-bd_dom_sf"/>
</dbReference>
<dbReference type="Gene3D" id="3.90.180.10">
    <property type="entry name" value="Medium-chain alcohol dehydrogenases, catalytic domain"/>
    <property type="match status" value="1"/>
</dbReference>
<dbReference type="Pfam" id="PF13602">
    <property type="entry name" value="ADH_zinc_N_2"/>
    <property type="match status" value="1"/>
</dbReference>
<dbReference type="CDD" id="cd05289">
    <property type="entry name" value="MDR_like_2"/>
    <property type="match status" value="1"/>
</dbReference>
<evidence type="ECO:0000256" key="2">
    <source>
        <dbReference type="SAM" id="MobiDB-lite"/>
    </source>
</evidence>
<dbReference type="InterPro" id="IPR050700">
    <property type="entry name" value="YIM1/Zinc_Alcohol_DH_Fams"/>
</dbReference>
<dbReference type="InterPro" id="IPR011032">
    <property type="entry name" value="GroES-like_sf"/>
</dbReference>
<keyword evidence="6" id="KW-1185">Reference proteome</keyword>
<dbReference type="GO" id="GO:0008270">
    <property type="term" value="F:zinc ion binding"/>
    <property type="evidence" value="ECO:0007669"/>
    <property type="project" value="InterPro"/>
</dbReference>
<dbReference type="SUPFAM" id="SSF51735">
    <property type="entry name" value="NAD(P)-binding Rossmann-fold domains"/>
    <property type="match status" value="1"/>
</dbReference>
<dbReference type="AlphaFoldDB" id="A0A0K1ENP3"/>
<dbReference type="SMART" id="SM00829">
    <property type="entry name" value="PKS_ER"/>
    <property type="match status" value="1"/>
</dbReference>
<evidence type="ECO:0000259" key="4">
    <source>
        <dbReference type="SMART" id="SM00829"/>
    </source>
</evidence>
<dbReference type="Pfam" id="PF08240">
    <property type="entry name" value="ADH_N"/>
    <property type="match status" value="1"/>
</dbReference>
<dbReference type="Gene3D" id="3.40.50.720">
    <property type="entry name" value="NAD(P)-binding Rossmann-like Domain"/>
    <property type="match status" value="1"/>
</dbReference>
<evidence type="ECO:0000256" key="3">
    <source>
        <dbReference type="SAM" id="SignalP"/>
    </source>
</evidence>
<evidence type="ECO:0000313" key="6">
    <source>
        <dbReference type="Proteomes" id="UP000067626"/>
    </source>
</evidence>
<dbReference type="InterPro" id="IPR013154">
    <property type="entry name" value="ADH-like_N"/>
</dbReference>
<name>A0A0K1ENP3_CHOCO</name>
<proteinExistence type="predicted"/>
<organism evidence="5 6">
    <name type="scientific">Chondromyces crocatus</name>
    <dbReference type="NCBI Taxonomy" id="52"/>
    <lineage>
        <taxon>Bacteria</taxon>
        <taxon>Pseudomonadati</taxon>
        <taxon>Myxococcota</taxon>
        <taxon>Polyangia</taxon>
        <taxon>Polyangiales</taxon>
        <taxon>Polyangiaceae</taxon>
        <taxon>Chondromyces</taxon>
    </lineage>
</organism>
<evidence type="ECO:0000313" key="5">
    <source>
        <dbReference type="EMBL" id="AKT42459.1"/>
    </source>
</evidence>
<dbReference type="Proteomes" id="UP000067626">
    <property type="component" value="Chromosome"/>
</dbReference>